<keyword evidence="4 9" id="KW-0812">Transmembrane</keyword>
<evidence type="ECO:0000313" key="11">
    <source>
        <dbReference type="EMBL" id="EGO65212.1"/>
    </source>
</evidence>
<dbReference type="InterPro" id="IPR036197">
    <property type="entry name" value="NarG-like_sf"/>
</dbReference>
<dbReference type="Pfam" id="PF02665">
    <property type="entry name" value="Nitrate_red_gam"/>
    <property type="match status" value="1"/>
</dbReference>
<dbReference type="eggNOG" id="COG2181">
    <property type="taxonomic scope" value="Bacteria"/>
</dbReference>
<dbReference type="InterPro" id="IPR051936">
    <property type="entry name" value="Heme-iron_electron_transfer"/>
</dbReference>
<protein>
    <submittedName>
        <fullName evidence="11">Nitrate reductase gamma subunit</fullName>
    </submittedName>
</protein>
<evidence type="ECO:0000256" key="2">
    <source>
        <dbReference type="ARBA" id="ARBA00022448"/>
    </source>
</evidence>
<reference evidence="11 12" key="1">
    <citation type="journal article" date="2011" name="EMBO J.">
        <title>Structural diversity of bacterial flagellar motors.</title>
        <authorList>
            <person name="Chen S."/>
            <person name="Beeby M."/>
            <person name="Murphy G.E."/>
            <person name="Leadbetter J.R."/>
            <person name="Hendrixson D.R."/>
            <person name="Briegel A."/>
            <person name="Li Z."/>
            <person name="Shi J."/>
            <person name="Tocheva E.I."/>
            <person name="Muller A."/>
            <person name="Dobro M.J."/>
            <person name="Jensen G.J."/>
        </authorList>
    </citation>
    <scope>NUCLEOTIDE SEQUENCE [LARGE SCALE GENOMIC DNA]</scope>
    <source>
        <strain evidence="11 12">DSM 6540</strain>
    </source>
</reference>
<dbReference type="InterPro" id="IPR023234">
    <property type="entry name" value="NarG-like_domain"/>
</dbReference>
<keyword evidence="3" id="KW-1003">Cell membrane</keyword>
<accession>F7NFF7</accession>
<dbReference type="EMBL" id="AFGF01000025">
    <property type="protein sequence ID" value="EGO65212.1"/>
    <property type="molecule type" value="Genomic_DNA"/>
</dbReference>
<keyword evidence="7" id="KW-0560">Oxidoreductase</keyword>
<dbReference type="GO" id="GO:0019645">
    <property type="term" value="P:anaerobic electron transport chain"/>
    <property type="evidence" value="ECO:0007669"/>
    <property type="project" value="TreeGrafter"/>
</dbReference>
<dbReference type="AlphaFoldDB" id="F7NFF7"/>
<evidence type="ECO:0000259" key="10">
    <source>
        <dbReference type="Pfam" id="PF02665"/>
    </source>
</evidence>
<feature type="transmembrane region" description="Helical" evidence="9">
    <location>
        <begin position="124"/>
        <end position="144"/>
    </location>
</feature>
<evidence type="ECO:0000256" key="3">
    <source>
        <dbReference type="ARBA" id="ARBA00022475"/>
    </source>
</evidence>
<dbReference type="InterPro" id="IPR047660">
    <property type="entry name" value="DsrM"/>
</dbReference>
<feature type="domain" description="NarG-like" evidence="10">
    <location>
        <begin position="122"/>
        <end position="276"/>
    </location>
</feature>
<evidence type="ECO:0000256" key="9">
    <source>
        <dbReference type="SAM" id="Phobius"/>
    </source>
</evidence>
<evidence type="ECO:0000256" key="8">
    <source>
        <dbReference type="ARBA" id="ARBA00023136"/>
    </source>
</evidence>
<dbReference type="GO" id="GO:0009055">
    <property type="term" value="F:electron transfer activity"/>
    <property type="evidence" value="ECO:0007669"/>
    <property type="project" value="TreeGrafter"/>
</dbReference>
<keyword evidence="2" id="KW-0813">Transport</keyword>
<dbReference type="Gene3D" id="1.20.950.20">
    <property type="entry name" value="Transmembrane di-heme cytochromes, Chain C"/>
    <property type="match status" value="1"/>
</dbReference>
<evidence type="ECO:0000256" key="5">
    <source>
        <dbReference type="ARBA" id="ARBA00022982"/>
    </source>
</evidence>
<gene>
    <name evidence="11" type="ORF">ALO_03921</name>
</gene>
<keyword evidence="5" id="KW-0249">Electron transport</keyword>
<feature type="transmembrane region" description="Helical" evidence="9">
    <location>
        <begin position="245"/>
        <end position="268"/>
    </location>
</feature>
<name>F7NFF7_9FIRM</name>
<dbReference type="PANTHER" id="PTHR30598:SF3">
    <property type="entry name" value="RESPIRATORY NITRATE REDUCTASE 1 GAMMA CHAIN"/>
    <property type="match status" value="1"/>
</dbReference>
<dbReference type="PANTHER" id="PTHR30598">
    <property type="entry name" value="NITRATE REDUCTASE PRIVATE CHAPERONE, REDOX ENZYME MATURATION PROTEIN REMP FAMILY"/>
    <property type="match status" value="1"/>
</dbReference>
<evidence type="ECO:0000256" key="4">
    <source>
        <dbReference type="ARBA" id="ARBA00022692"/>
    </source>
</evidence>
<evidence type="ECO:0000256" key="6">
    <source>
        <dbReference type="ARBA" id="ARBA00022989"/>
    </source>
</evidence>
<feature type="transmembrane region" description="Helical" evidence="9">
    <location>
        <begin position="164"/>
        <end position="188"/>
    </location>
</feature>
<dbReference type="GO" id="GO:0005886">
    <property type="term" value="C:plasma membrane"/>
    <property type="evidence" value="ECO:0007669"/>
    <property type="project" value="UniProtKB-SubCell"/>
</dbReference>
<dbReference type="STRING" id="1009370.ALO_03921"/>
<sequence length="330" mass="37189">MGVTFSLIVIAALVCVVFFGVEYLGLTYLFGVIIPYAAITLFIGGFVYKVLDWAKAPVPFRIPTTCGQQKSLAWIQPASVDNPFNTAGVIARMALEILCFRSLLHNTRPSITTGGWLVYHWEKWLWLAALVFHWSLLIVVLRHLRFLMDPAPALVLSLQAMDGFFLMDLQAVYLTGIALLTAVTYLFLRRMAMAGVRYISLAADYLPLFLLMLIAASGLLMRYFINVDVTAVKSLMIGLMTFKPAVPGNIGILFYIHLFAVSLLIAYFPFSKLMHMGGVFMSPTRNMANNNRAVRHVNPWNYPVPVHTYQEYEDEFRDKMKSAGLPLEKE</sequence>
<proteinExistence type="predicted"/>
<evidence type="ECO:0000313" key="12">
    <source>
        <dbReference type="Proteomes" id="UP000003240"/>
    </source>
</evidence>
<evidence type="ECO:0000256" key="1">
    <source>
        <dbReference type="ARBA" id="ARBA00004651"/>
    </source>
</evidence>
<dbReference type="SUPFAM" id="SSF103501">
    <property type="entry name" value="Respiratory nitrate reductase 1 gamma chain"/>
    <property type="match status" value="1"/>
</dbReference>
<organism evidence="11 12">
    <name type="scientific">Acetonema longum DSM 6540</name>
    <dbReference type="NCBI Taxonomy" id="1009370"/>
    <lineage>
        <taxon>Bacteria</taxon>
        <taxon>Bacillati</taxon>
        <taxon>Bacillota</taxon>
        <taxon>Negativicutes</taxon>
        <taxon>Acetonemataceae</taxon>
        <taxon>Acetonema</taxon>
    </lineage>
</organism>
<dbReference type="GO" id="GO:0008940">
    <property type="term" value="F:nitrate reductase activity"/>
    <property type="evidence" value="ECO:0007669"/>
    <property type="project" value="TreeGrafter"/>
</dbReference>
<feature type="transmembrane region" description="Helical" evidence="9">
    <location>
        <begin position="32"/>
        <end position="51"/>
    </location>
</feature>
<dbReference type="OrthoDB" id="9769404at2"/>
<keyword evidence="12" id="KW-1185">Reference proteome</keyword>
<dbReference type="NCBIfam" id="NF038037">
    <property type="entry name" value="cytob_DsrM"/>
    <property type="match status" value="1"/>
</dbReference>
<dbReference type="Proteomes" id="UP000003240">
    <property type="component" value="Unassembled WGS sequence"/>
</dbReference>
<dbReference type="GO" id="GO:0020037">
    <property type="term" value="F:heme binding"/>
    <property type="evidence" value="ECO:0007669"/>
    <property type="project" value="TreeGrafter"/>
</dbReference>
<feature type="transmembrane region" description="Helical" evidence="9">
    <location>
        <begin position="7"/>
        <end position="26"/>
    </location>
</feature>
<feature type="transmembrane region" description="Helical" evidence="9">
    <location>
        <begin position="208"/>
        <end position="225"/>
    </location>
</feature>
<comment type="subcellular location">
    <subcellularLocation>
        <location evidence="1">Cell membrane</location>
        <topology evidence="1">Multi-pass membrane protein</topology>
    </subcellularLocation>
</comment>
<keyword evidence="8 9" id="KW-0472">Membrane</keyword>
<dbReference type="RefSeq" id="WP_004093080.1">
    <property type="nucleotide sequence ID" value="NZ_AFGF01000025.1"/>
</dbReference>
<comment type="caution">
    <text evidence="11">The sequence shown here is derived from an EMBL/GenBank/DDBJ whole genome shotgun (WGS) entry which is preliminary data.</text>
</comment>
<evidence type="ECO:0000256" key="7">
    <source>
        <dbReference type="ARBA" id="ARBA00023002"/>
    </source>
</evidence>
<keyword evidence="6 9" id="KW-1133">Transmembrane helix</keyword>